<gene>
    <name evidence="1" type="ORF">LVIROSA_LOCUS26716</name>
</gene>
<organism evidence="1 2">
    <name type="scientific">Lactuca virosa</name>
    <dbReference type="NCBI Taxonomy" id="75947"/>
    <lineage>
        <taxon>Eukaryota</taxon>
        <taxon>Viridiplantae</taxon>
        <taxon>Streptophyta</taxon>
        <taxon>Embryophyta</taxon>
        <taxon>Tracheophyta</taxon>
        <taxon>Spermatophyta</taxon>
        <taxon>Magnoliopsida</taxon>
        <taxon>eudicotyledons</taxon>
        <taxon>Gunneridae</taxon>
        <taxon>Pentapetalae</taxon>
        <taxon>asterids</taxon>
        <taxon>campanulids</taxon>
        <taxon>Asterales</taxon>
        <taxon>Asteraceae</taxon>
        <taxon>Cichorioideae</taxon>
        <taxon>Cichorieae</taxon>
        <taxon>Lactucinae</taxon>
        <taxon>Lactuca</taxon>
    </lineage>
</organism>
<evidence type="ECO:0000313" key="2">
    <source>
        <dbReference type="Proteomes" id="UP001157418"/>
    </source>
</evidence>
<sequence>MPLKSGVLQRLRRLSHKCTFSDDSQTVRKVQVSSKGVIVREIPTPASPSSKKRRAQDVINHISKKQYKRKIVLRDDSSKNEVVPDTPPVSSTPMVTSVPIISSVTLIIPIAPSTTIPLEIVVTKSISE</sequence>
<dbReference type="Proteomes" id="UP001157418">
    <property type="component" value="Unassembled WGS sequence"/>
</dbReference>
<dbReference type="AlphaFoldDB" id="A0AAU9NRR8"/>
<reference evidence="1 2" key="1">
    <citation type="submission" date="2022-01" db="EMBL/GenBank/DDBJ databases">
        <authorList>
            <person name="Xiong W."/>
            <person name="Schranz E."/>
        </authorList>
    </citation>
    <scope>NUCLEOTIDE SEQUENCE [LARGE SCALE GENOMIC DNA]</scope>
</reference>
<evidence type="ECO:0000313" key="1">
    <source>
        <dbReference type="EMBL" id="CAH1440590.1"/>
    </source>
</evidence>
<name>A0AAU9NRR8_9ASTR</name>
<proteinExistence type="predicted"/>
<protein>
    <submittedName>
        <fullName evidence="1">Uncharacterized protein</fullName>
    </submittedName>
</protein>
<accession>A0AAU9NRR8</accession>
<keyword evidence="2" id="KW-1185">Reference proteome</keyword>
<dbReference type="EMBL" id="CAKMRJ010005412">
    <property type="protein sequence ID" value="CAH1440590.1"/>
    <property type="molecule type" value="Genomic_DNA"/>
</dbReference>
<comment type="caution">
    <text evidence="1">The sequence shown here is derived from an EMBL/GenBank/DDBJ whole genome shotgun (WGS) entry which is preliminary data.</text>
</comment>